<gene>
    <name evidence="1" type="ORF">ASU35_10675</name>
</gene>
<dbReference type="RefSeq" id="WP_058352798.1">
    <property type="nucleotide sequence ID" value="NZ_CABMMD010000155.1"/>
</dbReference>
<dbReference type="STRING" id="290052.ASU35_10675"/>
<protein>
    <submittedName>
        <fullName evidence="1">Phosphocarrier protein HPr</fullName>
    </submittedName>
</protein>
<dbReference type="Gene3D" id="3.30.1340.10">
    <property type="entry name" value="HPr-like"/>
    <property type="match status" value="1"/>
</dbReference>
<proteinExistence type="predicted"/>
<dbReference type="OrthoDB" id="1858199at2"/>
<dbReference type="AlphaFoldDB" id="A0A0V8QEC7"/>
<comment type="caution">
    <text evidence="1">The sequence shown here is derived from an EMBL/GenBank/DDBJ whole genome shotgun (WGS) entry which is preliminary data.</text>
</comment>
<dbReference type="InterPro" id="IPR035895">
    <property type="entry name" value="HPr-like_sf"/>
</dbReference>
<evidence type="ECO:0000313" key="1">
    <source>
        <dbReference type="EMBL" id="KSV58955.1"/>
    </source>
</evidence>
<keyword evidence="2" id="KW-1185">Reference proteome</keyword>
<dbReference type="Proteomes" id="UP000054874">
    <property type="component" value="Unassembled WGS sequence"/>
</dbReference>
<accession>A0A0V8QEC7</accession>
<reference evidence="1 2" key="1">
    <citation type="submission" date="2015-11" db="EMBL/GenBank/DDBJ databases">
        <title>Butyribacter intestini gen. nov., sp. nov., a butyric acid-producing bacterium of the family Lachnospiraceae isolated from the human faeces.</title>
        <authorList>
            <person name="Zou Y."/>
            <person name="Xue W."/>
            <person name="Luo G."/>
            <person name="Lv M."/>
        </authorList>
    </citation>
    <scope>NUCLEOTIDE SEQUENCE [LARGE SCALE GENOMIC DNA]</scope>
    <source>
        <strain evidence="1 2">ACET-33324</strain>
    </source>
</reference>
<name>A0A0V8QEC7_9FIRM</name>
<dbReference type="SUPFAM" id="SSF55594">
    <property type="entry name" value="HPr-like"/>
    <property type="match status" value="1"/>
</dbReference>
<sequence length="74" mass="8426">MNAKIKLNNPEEVKDFVCAASKCDFDIDIFYNRFIVDAKSLLGVLSMDLNKSLSVCCLGYDQHFERVLQKYSVA</sequence>
<evidence type="ECO:0000313" key="2">
    <source>
        <dbReference type="Proteomes" id="UP000054874"/>
    </source>
</evidence>
<organism evidence="1 2">
    <name type="scientific">Acetivibrio ethanolgignens</name>
    <dbReference type="NCBI Taxonomy" id="290052"/>
    <lineage>
        <taxon>Bacteria</taxon>
        <taxon>Bacillati</taxon>
        <taxon>Bacillota</taxon>
        <taxon>Clostridia</taxon>
        <taxon>Eubacteriales</taxon>
        <taxon>Oscillospiraceae</taxon>
        <taxon>Acetivibrio</taxon>
    </lineage>
</organism>
<dbReference type="EMBL" id="LNAM01000155">
    <property type="protein sequence ID" value="KSV58955.1"/>
    <property type="molecule type" value="Genomic_DNA"/>
</dbReference>